<protein>
    <submittedName>
        <fullName evidence="2">ABC-2 type transport system permease protein</fullName>
    </submittedName>
</protein>
<dbReference type="Pfam" id="PF06182">
    <property type="entry name" value="ABC2_membrane_6"/>
    <property type="match status" value="1"/>
</dbReference>
<keyword evidence="1" id="KW-0812">Transmembrane</keyword>
<evidence type="ECO:0000256" key="1">
    <source>
        <dbReference type="SAM" id="Phobius"/>
    </source>
</evidence>
<dbReference type="PANTHER" id="PTHR36832:SF1">
    <property type="entry name" value="SLR1174 PROTEIN"/>
    <property type="match status" value="1"/>
</dbReference>
<sequence>MNMGRYLVIAKSSFMTRVARRSTFIFTFLGNLAYITVIYYLWMAVYEGNSMLNGMTFNQAFAYLALASSLFTMFQVYTEWFMSAHILNGDIITSFIKPLDYQFNKLFEAFGAVISNFITISIPTLLVIIFVFDTKIEVGLNLAFFVISLLMAMLISFFIDYMIGLCSFYTESIWGICTTKDVIVLFLSGAMVPISFFPEYLQTICAYLPFQAIYNIPLTIVTTPGLSLMDYANALAMQGMWVVILLLVSRLLHAVATRTITVNGG</sequence>
<accession>A0A1X7LQL1</accession>
<keyword evidence="1" id="KW-0472">Membrane</keyword>
<dbReference type="Proteomes" id="UP000193834">
    <property type="component" value="Unassembled WGS sequence"/>
</dbReference>
<dbReference type="InterPro" id="IPR010390">
    <property type="entry name" value="ABC-2_transporter-like"/>
</dbReference>
<feature type="transmembrane region" description="Helical" evidence="1">
    <location>
        <begin position="182"/>
        <end position="201"/>
    </location>
</feature>
<evidence type="ECO:0000313" key="3">
    <source>
        <dbReference type="Proteomes" id="UP000193834"/>
    </source>
</evidence>
<dbReference type="AlphaFoldDB" id="A0A1X7LQL1"/>
<feature type="transmembrane region" description="Helical" evidence="1">
    <location>
        <begin position="109"/>
        <end position="132"/>
    </location>
</feature>
<dbReference type="STRING" id="1852522.SAMN06295960_3907"/>
<dbReference type="EMBL" id="FXAZ01000006">
    <property type="protein sequence ID" value="SMG55399.1"/>
    <property type="molecule type" value="Genomic_DNA"/>
</dbReference>
<organism evidence="2 3">
    <name type="scientific">Paenibacillus aquistagni</name>
    <dbReference type="NCBI Taxonomy" id="1852522"/>
    <lineage>
        <taxon>Bacteria</taxon>
        <taxon>Bacillati</taxon>
        <taxon>Bacillota</taxon>
        <taxon>Bacilli</taxon>
        <taxon>Bacillales</taxon>
        <taxon>Paenibacillaceae</taxon>
        <taxon>Paenibacillus</taxon>
    </lineage>
</organism>
<gene>
    <name evidence="2" type="ORF">SAMN06295960_3907</name>
</gene>
<dbReference type="PANTHER" id="PTHR36832">
    <property type="entry name" value="SLR1174 PROTEIN-RELATED"/>
    <property type="match status" value="1"/>
</dbReference>
<proteinExistence type="predicted"/>
<keyword evidence="1" id="KW-1133">Transmembrane helix</keyword>
<dbReference type="OrthoDB" id="8582979at2"/>
<feature type="transmembrane region" description="Helical" evidence="1">
    <location>
        <begin position="144"/>
        <end position="170"/>
    </location>
</feature>
<keyword evidence="3" id="KW-1185">Reference proteome</keyword>
<evidence type="ECO:0000313" key="2">
    <source>
        <dbReference type="EMBL" id="SMG55399.1"/>
    </source>
</evidence>
<feature type="transmembrane region" description="Helical" evidence="1">
    <location>
        <begin position="21"/>
        <end position="42"/>
    </location>
</feature>
<feature type="transmembrane region" description="Helical" evidence="1">
    <location>
        <begin position="62"/>
        <end position="88"/>
    </location>
</feature>
<name>A0A1X7LQL1_9BACL</name>
<dbReference type="RefSeq" id="WP_085497059.1">
    <property type="nucleotide sequence ID" value="NZ_FXAZ01000006.1"/>
</dbReference>
<feature type="transmembrane region" description="Helical" evidence="1">
    <location>
        <begin position="231"/>
        <end position="248"/>
    </location>
</feature>
<reference evidence="2 3" key="1">
    <citation type="submission" date="2017-04" db="EMBL/GenBank/DDBJ databases">
        <authorList>
            <person name="Afonso C.L."/>
            <person name="Miller P.J."/>
            <person name="Scott M.A."/>
            <person name="Spackman E."/>
            <person name="Goraichik I."/>
            <person name="Dimitrov K.M."/>
            <person name="Suarez D.L."/>
            <person name="Swayne D.E."/>
        </authorList>
    </citation>
    <scope>NUCLEOTIDE SEQUENCE [LARGE SCALE GENOMIC DNA]</scope>
    <source>
        <strain evidence="2 3">11</strain>
    </source>
</reference>